<keyword evidence="9" id="KW-0055">Arginine biosynthesis</keyword>
<evidence type="ECO:0000256" key="1">
    <source>
        <dbReference type="ARBA" id="ARBA00004496"/>
    </source>
</evidence>
<keyword evidence="5 9" id="KW-0963">Cytoplasm</keyword>
<dbReference type="GO" id="GO:0005737">
    <property type="term" value="C:cytoplasm"/>
    <property type="evidence" value="ECO:0007669"/>
    <property type="project" value="UniProtKB-SubCell"/>
</dbReference>
<dbReference type="Gene3D" id="3.30.1360.40">
    <property type="match status" value="1"/>
</dbReference>
<protein>
    <recommendedName>
        <fullName evidence="4 9">Arginine repressor</fullName>
    </recommendedName>
</protein>
<dbReference type="GO" id="GO:0034618">
    <property type="term" value="F:arginine binding"/>
    <property type="evidence" value="ECO:0007669"/>
    <property type="project" value="InterPro"/>
</dbReference>
<organism evidence="12 13">
    <name type="scientific">Spirochaeta africana (strain ATCC 700263 / DSM 8902 / Z-7692)</name>
    <dbReference type="NCBI Taxonomy" id="889378"/>
    <lineage>
        <taxon>Bacteria</taxon>
        <taxon>Pseudomonadati</taxon>
        <taxon>Spirochaetota</taxon>
        <taxon>Spirochaetia</taxon>
        <taxon>Spirochaetales</taxon>
        <taxon>Spirochaetaceae</taxon>
        <taxon>Spirochaeta</taxon>
    </lineage>
</organism>
<dbReference type="InterPro" id="IPR036388">
    <property type="entry name" value="WH-like_DNA-bd_sf"/>
</dbReference>
<dbReference type="PANTHER" id="PTHR34471">
    <property type="entry name" value="ARGININE REPRESSOR"/>
    <property type="match status" value="1"/>
</dbReference>
<keyword evidence="6 9" id="KW-0805">Transcription regulation</keyword>
<keyword evidence="13" id="KW-1185">Reference proteome</keyword>
<reference evidence="13" key="1">
    <citation type="journal article" date="2013" name="Stand. Genomic Sci.">
        <title>Complete genome sequence of the halophilic bacterium Spirochaeta africana type strain (Z-7692(T)) from the alkaline Lake Magadi in the East African Rift.</title>
        <authorList>
            <person name="Liolos K."/>
            <person name="Abt B."/>
            <person name="Scheuner C."/>
            <person name="Teshima H."/>
            <person name="Held B."/>
            <person name="Lapidus A."/>
            <person name="Nolan M."/>
            <person name="Lucas S."/>
            <person name="Deshpande S."/>
            <person name="Cheng J.F."/>
            <person name="Tapia R."/>
            <person name="Goodwin L.A."/>
            <person name="Pitluck S."/>
            <person name="Pagani I."/>
            <person name="Ivanova N."/>
            <person name="Mavromatis K."/>
            <person name="Mikhailova N."/>
            <person name="Huntemann M."/>
            <person name="Pati A."/>
            <person name="Chen A."/>
            <person name="Palaniappan K."/>
            <person name="Land M."/>
            <person name="Rohde M."/>
            <person name="Tindall B.J."/>
            <person name="Detter J.C."/>
            <person name="Goker M."/>
            <person name="Bristow J."/>
            <person name="Eisen J.A."/>
            <person name="Markowitz V."/>
            <person name="Hugenholtz P."/>
            <person name="Woyke T."/>
            <person name="Klenk H.P."/>
            <person name="Kyrpides N.C."/>
        </authorList>
    </citation>
    <scope>NUCLEOTIDE SEQUENCE</scope>
    <source>
        <strain evidence="13">ATCC 700263 / DSM 8902 / Z-7692</strain>
    </source>
</reference>
<evidence type="ECO:0000256" key="2">
    <source>
        <dbReference type="ARBA" id="ARBA00005040"/>
    </source>
</evidence>
<dbReference type="GO" id="GO:0003700">
    <property type="term" value="F:DNA-binding transcription factor activity"/>
    <property type="evidence" value="ECO:0007669"/>
    <property type="project" value="UniProtKB-UniRule"/>
</dbReference>
<dbReference type="HOGENOM" id="CLU_097103_0_0_12"/>
<comment type="pathway">
    <text evidence="2 9">Amino-acid biosynthesis; L-arginine biosynthesis [regulation].</text>
</comment>
<sequence length="156" mass="17731">MKERTLRLRAIKKLIRAHRIRSQEVLLTQLQNEGFQVTQATLSRDLKYLKVGKVSEGDEGYFYALPSDDDRRESERHHIQDFLRGYISLEFSRPVGVIRTLTGHANSVAIALDSLHLEGLIGTIAGDDAVLVVLAENITGEQFLETLRTRIPEFEE</sequence>
<evidence type="ECO:0000259" key="11">
    <source>
        <dbReference type="Pfam" id="PF02863"/>
    </source>
</evidence>
<dbReference type="InterPro" id="IPR036390">
    <property type="entry name" value="WH_DNA-bd_sf"/>
</dbReference>
<dbReference type="UniPathway" id="UPA00068"/>
<dbReference type="OrthoDB" id="9807089at2"/>
<comment type="function">
    <text evidence="9">Regulates arginine biosynthesis genes.</text>
</comment>
<evidence type="ECO:0000256" key="3">
    <source>
        <dbReference type="ARBA" id="ARBA00008316"/>
    </source>
</evidence>
<dbReference type="PANTHER" id="PTHR34471:SF1">
    <property type="entry name" value="ARGININE REPRESSOR"/>
    <property type="match status" value="1"/>
</dbReference>
<dbReference type="eggNOG" id="COG1438">
    <property type="taxonomic scope" value="Bacteria"/>
</dbReference>
<keyword evidence="7 9" id="KW-0238">DNA-binding</keyword>
<evidence type="ECO:0000259" key="10">
    <source>
        <dbReference type="Pfam" id="PF01316"/>
    </source>
</evidence>
<dbReference type="PATRIC" id="fig|889378.3.peg.198"/>
<dbReference type="GO" id="GO:0006526">
    <property type="term" value="P:L-arginine biosynthetic process"/>
    <property type="evidence" value="ECO:0007669"/>
    <property type="project" value="UniProtKB-UniPathway"/>
</dbReference>
<dbReference type="Gene3D" id="1.10.10.10">
    <property type="entry name" value="Winged helix-like DNA-binding domain superfamily/Winged helix DNA-binding domain"/>
    <property type="match status" value="1"/>
</dbReference>
<feature type="domain" description="Arginine repressor DNA-binding" evidence="10">
    <location>
        <begin position="3"/>
        <end position="69"/>
    </location>
</feature>
<dbReference type="KEGG" id="sfc:Spiaf_0195"/>
<keyword evidence="8 9" id="KW-0804">Transcription</keyword>
<dbReference type="InterPro" id="IPR020900">
    <property type="entry name" value="Arg_repress_DNA-bd"/>
</dbReference>
<dbReference type="HAMAP" id="MF_00173">
    <property type="entry name" value="Arg_repressor"/>
    <property type="match status" value="1"/>
</dbReference>
<gene>
    <name evidence="9" type="primary">argR</name>
    <name evidence="12" type="ordered locus">Spiaf_0195</name>
</gene>
<comment type="similarity">
    <text evidence="3 9">Belongs to the ArgR family.</text>
</comment>
<evidence type="ECO:0000256" key="8">
    <source>
        <dbReference type="ARBA" id="ARBA00023163"/>
    </source>
</evidence>
<keyword evidence="9" id="KW-0028">Amino-acid biosynthesis</keyword>
<evidence type="ECO:0000256" key="9">
    <source>
        <dbReference type="HAMAP-Rule" id="MF_00173"/>
    </source>
</evidence>
<dbReference type="Proteomes" id="UP000007383">
    <property type="component" value="Chromosome"/>
</dbReference>
<dbReference type="GO" id="GO:0003677">
    <property type="term" value="F:DNA binding"/>
    <property type="evidence" value="ECO:0007669"/>
    <property type="project" value="UniProtKB-KW"/>
</dbReference>
<dbReference type="AlphaFoldDB" id="H9UFL1"/>
<dbReference type="SUPFAM" id="SSF55252">
    <property type="entry name" value="C-terminal domain of arginine repressor"/>
    <property type="match status" value="1"/>
</dbReference>
<dbReference type="STRING" id="889378.Spiaf_0195"/>
<evidence type="ECO:0000313" key="13">
    <source>
        <dbReference type="Proteomes" id="UP000007383"/>
    </source>
</evidence>
<dbReference type="GO" id="GO:0051259">
    <property type="term" value="P:protein complex oligomerization"/>
    <property type="evidence" value="ECO:0007669"/>
    <property type="project" value="InterPro"/>
</dbReference>
<dbReference type="RefSeq" id="WP_014454302.1">
    <property type="nucleotide sequence ID" value="NC_017098.1"/>
</dbReference>
<evidence type="ECO:0000256" key="6">
    <source>
        <dbReference type="ARBA" id="ARBA00023015"/>
    </source>
</evidence>
<keyword evidence="9" id="KW-0678">Repressor</keyword>
<evidence type="ECO:0000256" key="5">
    <source>
        <dbReference type="ARBA" id="ARBA00022490"/>
    </source>
</evidence>
<evidence type="ECO:0000313" key="12">
    <source>
        <dbReference type="EMBL" id="AFG36304.1"/>
    </source>
</evidence>
<accession>H9UFL1</accession>
<dbReference type="InterPro" id="IPR020899">
    <property type="entry name" value="Arg_repress_C"/>
</dbReference>
<dbReference type="InterPro" id="IPR036251">
    <property type="entry name" value="Arg_repress_C_sf"/>
</dbReference>
<comment type="subcellular location">
    <subcellularLocation>
        <location evidence="1 9">Cytoplasm</location>
    </subcellularLocation>
</comment>
<dbReference type="PRINTS" id="PR01467">
    <property type="entry name" value="ARGREPRESSOR"/>
</dbReference>
<dbReference type="GO" id="GO:1900079">
    <property type="term" value="P:regulation of arginine biosynthetic process"/>
    <property type="evidence" value="ECO:0007669"/>
    <property type="project" value="UniProtKB-UniRule"/>
</dbReference>
<proteinExistence type="inferred from homology"/>
<evidence type="ECO:0000256" key="4">
    <source>
        <dbReference type="ARBA" id="ARBA00021148"/>
    </source>
</evidence>
<dbReference type="InterPro" id="IPR001669">
    <property type="entry name" value="Arg_repress"/>
</dbReference>
<dbReference type="EMBL" id="CP003282">
    <property type="protein sequence ID" value="AFG36304.1"/>
    <property type="molecule type" value="Genomic_DNA"/>
</dbReference>
<feature type="domain" description="Arginine repressor C-terminal" evidence="11">
    <location>
        <begin position="86"/>
        <end position="148"/>
    </location>
</feature>
<dbReference type="SUPFAM" id="SSF46785">
    <property type="entry name" value="Winged helix' DNA-binding domain"/>
    <property type="match status" value="1"/>
</dbReference>
<name>H9UFL1_SPIAZ</name>
<dbReference type="Pfam" id="PF02863">
    <property type="entry name" value="Arg_repressor_C"/>
    <property type="match status" value="1"/>
</dbReference>
<dbReference type="Pfam" id="PF01316">
    <property type="entry name" value="Arg_repressor"/>
    <property type="match status" value="1"/>
</dbReference>
<evidence type="ECO:0000256" key="7">
    <source>
        <dbReference type="ARBA" id="ARBA00023125"/>
    </source>
</evidence>